<evidence type="ECO:0000313" key="5">
    <source>
        <dbReference type="Proteomes" id="UP000601435"/>
    </source>
</evidence>
<evidence type="ECO:0000256" key="2">
    <source>
        <dbReference type="SAM" id="MobiDB-lite"/>
    </source>
</evidence>
<feature type="non-terminal residue" evidence="4">
    <location>
        <position position="395"/>
    </location>
</feature>
<sequence>MDWPDSISVETLHQEADNIRRWLDARPSPGPETKRLAGSREDLAGTLASLESQISQLRHQLASEVQGPAPLPLLEPSSGTKALFAPARLPTTAETRAQQDILQLLQATAMQFQDRFYEADEVVIEASLAKLSQRLRELRARYQDMRSRCEALGHHLQEAKAQEAQQLLVDQGEAELAQLREEVQEAQRRRSEAEREERRLAAAARQDQVMLEQSRLALRRLQARNAELEQEVDMLHMLKKLHAVHQKPKPTLCIQPAVGAPAARCADFARAKALAVAWVLSAAVNFAAPGSADDRIPLESLKVGTEVDAQILAKHRFSGWFVNIGTERSAFLEFEEACDGFPTEGMNTWLRGSTLTARVLENDGKKIWLTTRSGSLDRPKRFRTPPEESQIAEFS</sequence>
<organism evidence="4 5">
    <name type="scientific">Symbiodinium necroappetens</name>
    <dbReference type="NCBI Taxonomy" id="1628268"/>
    <lineage>
        <taxon>Eukaryota</taxon>
        <taxon>Sar</taxon>
        <taxon>Alveolata</taxon>
        <taxon>Dinophyceae</taxon>
        <taxon>Suessiales</taxon>
        <taxon>Symbiodiniaceae</taxon>
        <taxon>Symbiodinium</taxon>
    </lineage>
</organism>
<evidence type="ECO:0000259" key="3">
    <source>
        <dbReference type="PROSITE" id="PS50126"/>
    </source>
</evidence>
<dbReference type="AlphaFoldDB" id="A0A812WQ73"/>
<feature type="domain" description="S1 motif" evidence="3">
    <location>
        <begin position="304"/>
        <end position="372"/>
    </location>
</feature>
<dbReference type="SUPFAM" id="SSF50249">
    <property type="entry name" value="Nucleic acid-binding proteins"/>
    <property type="match status" value="1"/>
</dbReference>
<proteinExistence type="predicted"/>
<evidence type="ECO:0000313" key="4">
    <source>
        <dbReference type="EMBL" id="CAE7690346.1"/>
    </source>
</evidence>
<dbReference type="InterPro" id="IPR012340">
    <property type="entry name" value="NA-bd_OB-fold"/>
</dbReference>
<dbReference type="OrthoDB" id="442282at2759"/>
<protein>
    <submittedName>
        <fullName evidence="4">CACNA1C protein</fullName>
    </submittedName>
</protein>
<dbReference type="Proteomes" id="UP000601435">
    <property type="component" value="Unassembled WGS sequence"/>
</dbReference>
<dbReference type="InterPro" id="IPR003029">
    <property type="entry name" value="S1_domain"/>
</dbReference>
<evidence type="ECO:0000256" key="1">
    <source>
        <dbReference type="SAM" id="Coils"/>
    </source>
</evidence>
<dbReference type="PROSITE" id="PS50126">
    <property type="entry name" value="S1"/>
    <property type="match status" value="1"/>
</dbReference>
<feature type="region of interest" description="Disordered" evidence="2">
    <location>
        <begin position="376"/>
        <end position="395"/>
    </location>
</feature>
<dbReference type="EMBL" id="CAJNJA010034286">
    <property type="protein sequence ID" value="CAE7690346.1"/>
    <property type="molecule type" value="Genomic_DNA"/>
</dbReference>
<name>A0A812WQ73_9DINO</name>
<keyword evidence="1" id="KW-0175">Coiled coil</keyword>
<reference evidence="4" key="1">
    <citation type="submission" date="2021-02" db="EMBL/GenBank/DDBJ databases">
        <authorList>
            <person name="Dougan E. K."/>
            <person name="Rhodes N."/>
            <person name="Thang M."/>
            <person name="Chan C."/>
        </authorList>
    </citation>
    <scope>NUCLEOTIDE SEQUENCE</scope>
</reference>
<dbReference type="GO" id="GO:0003676">
    <property type="term" value="F:nucleic acid binding"/>
    <property type="evidence" value="ECO:0007669"/>
    <property type="project" value="InterPro"/>
</dbReference>
<dbReference type="Gene3D" id="1.20.58.60">
    <property type="match status" value="1"/>
</dbReference>
<feature type="coiled-coil region" evidence="1">
    <location>
        <begin position="128"/>
        <end position="238"/>
    </location>
</feature>
<gene>
    <name evidence="4" type="primary">CACNA1C</name>
    <name evidence="4" type="ORF">SNEC2469_LOCUS19882</name>
</gene>
<accession>A0A812WQ73</accession>
<keyword evidence="5" id="KW-1185">Reference proteome</keyword>
<comment type="caution">
    <text evidence="4">The sequence shown here is derived from an EMBL/GenBank/DDBJ whole genome shotgun (WGS) entry which is preliminary data.</text>
</comment>